<reference evidence="1" key="1">
    <citation type="submission" date="2014-11" db="EMBL/GenBank/DDBJ databases">
        <authorList>
            <person name="Amaro Gonzalez C."/>
        </authorList>
    </citation>
    <scope>NUCLEOTIDE SEQUENCE</scope>
</reference>
<name>A0A0E9S5V4_ANGAN</name>
<protein>
    <submittedName>
        <fullName evidence="1">Uncharacterized protein</fullName>
    </submittedName>
</protein>
<reference evidence="1" key="2">
    <citation type="journal article" date="2015" name="Fish Shellfish Immunol.">
        <title>Early steps in the European eel (Anguilla anguilla)-Vibrio vulnificus interaction in the gills: Role of the RtxA13 toxin.</title>
        <authorList>
            <person name="Callol A."/>
            <person name="Pajuelo D."/>
            <person name="Ebbesson L."/>
            <person name="Teles M."/>
            <person name="MacKenzie S."/>
            <person name="Amaro C."/>
        </authorList>
    </citation>
    <scope>NUCLEOTIDE SEQUENCE</scope>
</reference>
<accession>A0A0E9S5V4</accession>
<dbReference type="AlphaFoldDB" id="A0A0E9S5V4"/>
<sequence length="28" mass="3352">MEMRELMDHCGSYNLLLNLKRAHSVFDQ</sequence>
<dbReference type="EMBL" id="GBXM01071901">
    <property type="protein sequence ID" value="JAH36676.1"/>
    <property type="molecule type" value="Transcribed_RNA"/>
</dbReference>
<proteinExistence type="predicted"/>
<organism evidence="1">
    <name type="scientific">Anguilla anguilla</name>
    <name type="common">European freshwater eel</name>
    <name type="synonym">Muraena anguilla</name>
    <dbReference type="NCBI Taxonomy" id="7936"/>
    <lineage>
        <taxon>Eukaryota</taxon>
        <taxon>Metazoa</taxon>
        <taxon>Chordata</taxon>
        <taxon>Craniata</taxon>
        <taxon>Vertebrata</taxon>
        <taxon>Euteleostomi</taxon>
        <taxon>Actinopterygii</taxon>
        <taxon>Neopterygii</taxon>
        <taxon>Teleostei</taxon>
        <taxon>Anguilliformes</taxon>
        <taxon>Anguillidae</taxon>
        <taxon>Anguilla</taxon>
    </lineage>
</organism>
<evidence type="ECO:0000313" key="1">
    <source>
        <dbReference type="EMBL" id="JAH36676.1"/>
    </source>
</evidence>